<accession>B8B8J8</accession>
<feature type="signal peptide" evidence="2">
    <location>
        <begin position="1"/>
        <end position="29"/>
    </location>
</feature>
<gene>
    <name evidence="3" type="ORF">OsI_25461</name>
</gene>
<evidence type="ECO:0000313" key="3">
    <source>
        <dbReference type="EMBL" id="EEC81773.1"/>
    </source>
</evidence>
<dbReference type="OMA" id="TICRRND"/>
<keyword evidence="4" id="KW-1185">Reference proteome</keyword>
<keyword evidence="2" id="KW-0732">Signal</keyword>
<dbReference type="EMBL" id="CM000132">
    <property type="protein sequence ID" value="EEC81773.1"/>
    <property type="molecule type" value="Genomic_DNA"/>
</dbReference>
<evidence type="ECO:0000313" key="4">
    <source>
        <dbReference type="Proteomes" id="UP000007015"/>
    </source>
</evidence>
<sequence>MAIARVNLAILCLSLIALLVLTTVPEAAGGRPGGYINYGAMSKNCSHGSPRFQETVATLKQDIAEALVTICHCDDAHLTSAVRLQRKAGKELARLATAARDGARPSRLGLGRNSTEVEVTGLLSESAAPSPSPEKI</sequence>
<feature type="chain" id="PRO_5002865387" evidence="2">
    <location>
        <begin position="30"/>
        <end position="136"/>
    </location>
</feature>
<name>B8B8J8_ORYSI</name>
<evidence type="ECO:0000256" key="2">
    <source>
        <dbReference type="SAM" id="SignalP"/>
    </source>
</evidence>
<proteinExistence type="predicted"/>
<dbReference type="HOGENOM" id="CLU_1878855_0_0_1"/>
<evidence type="ECO:0000256" key="1">
    <source>
        <dbReference type="SAM" id="MobiDB-lite"/>
    </source>
</evidence>
<reference evidence="3 4" key="1">
    <citation type="journal article" date="2005" name="PLoS Biol.">
        <title>The genomes of Oryza sativa: a history of duplications.</title>
        <authorList>
            <person name="Yu J."/>
            <person name="Wang J."/>
            <person name="Lin W."/>
            <person name="Li S."/>
            <person name="Li H."/>
            <person name="Zhou J."/>
            <person name="Ni P."/>
            <person name="Dong W."/>
            <person name="Hu S."/>
            <person name="Zeng C."/>
            <person name="Zhang J."/>
            <person name="Zhang Y."/>
            <person name="Li R."/>
            <person name="Xu Z."/>
            <person name="Li S."/>
            <person name="Li X."/>
            <person name="Zheng H."/>
            <person name="Cong L."/>
            <person name="Lin L."/>
            <person name="Yin J."/>
            <person name="Geng J."/>
            <person name="Li G."/>
            <person name="Shi J."/>
            <person name="Liu J."/>
            <person name="Lv H."/>
            <person name="Li J."/>
            <person name="Wang J."/>
            <person name="Deng Y."/>
            <person name="Ran L."/>
            <person name="Shi X."/>
            <person name="Wang X."/>
            <person name="Wu Q."/>
            <person name="Li C."/>
            <person name="Ren X."/>
            <person name="Wang J."/>
            <person name="Wang X."/>
            <person name="Li D."/>
            <person name="Liu D."/>
            <person name="Zhang X."/>
            <person name="Ji Z."/>
            <person name="Zhao W."/>
            <person name="Sun Y."/>
            <person name="Zhang Z."/>
            <person name="Bao J."/>
            <person name="Han Y."/>
            <person name="Dong L."/>
            <person name="Ji J."/>
            <person name="Chen P."/>
            <person name="Wu S."/>
            <person name="Liu J."/>
            <person name="Xiao Y."/>
            <person name="Bu D."/>
            <person name="Tan J."/>
            <person name="Yang L."/>
            <person name="Ye C."/>
            <person name="Zhang J."/>
            <person name="Xu J."/>
            <person name="Zhou Y."/>
            <person name="Yu Y."/>
            <person name="Zhang B."/>
            <person name="Zhuang S."/>
            <person name="Wei H."/>
            <person name="Liu B."/>
            <person name="Lei M."/>
            <person name="Yu H."/>
            <person name="Li Y."/>
            <person name="Xu H."/>
            <person name="Wei S."/>
            <person name="He X."/>
            <person name="Fang L."/>
            <person name="Zhang Z."/>
            <person name="Zhang Y."/>
            <person name="Huang X."/>
            <person name="Su Z."/>
            <person name="Tong W."/>
            <person name="Li J."/>
            <person name="Tong Z."/>
            <person name="Li S."/>
            <person name="Ye J."/>
            <person name="Wang L."/>
            <person name="Fang L."/>
            <person name="Lei T."/>
            <person name="Chen C."/>
            <person name="Chen H."/>
            <person name="Xu Z."/>
            <person name="Li H."/>
            <person name="Huang H."/>
            <person name="Zhang F."/>
            <person name="Xu H."/>
            <person name="Li N."/>
            <person name="Zhao C."/>
            <person name="Li S."/>
            <person name="Dong L."/>
            <person name="Huang Y."/>
            <person name="Li L."/>
            <person name="Xi Y."/>
            <person name="Qi Q."/>
            <person name="Li W."/>
            <person name="Zhang B."/>
            <person name="Hu W."/>
            <person name="Zhang Y."/>
            <person name="Tian X."/>
            <person name="Jiao Y."/>
            <person name="Liang X."/>
            <person name="Jin J."/>
            <person name="Gao L."/>
            <person name="Zheng W."/>
            <person name="Hao B."/>
            <person name="Liu S."/>
            <person name="Wang W."/>
            <person name="Yuan L."/>
            <person name="Cao M."/>
            <person name="McDermott J."/>
            <person name="Samudrala R."/>
            <person name="Wang J."/>
            <person name="Wong G.K."/>
            <person name="Yang H."/>
        </authorList>
    </citation>
    <scope>NUCLEOTIDE SEQUENCE [LARGE SCALE GENOMIC DNA]</scope>
    <source>
        <strain evidence="4">cv. 93-11</strain>
    </source>
</reference>
<dbReference type="AlphaFoldDB" id="B8B8J8"/>
<dbReference type="Proteomes" id="UP000007015">
    <property type="component" value="Chromosome 7"/>
</dbReference>
<protein>
    <submittedName>
        <fullName evidence="3">Uncharacterized protein</fullName>
    </submittedName>
</protein>
<dbReference type="Gramene" id="BGIOSGA024557-TA">
    <property type="protein sequence ID" value="BGIOSGA024557-PA"/>
    <property type="gene ID" value="BGIOSGA024557"/>
</dbReference>
<feature type="region of interest" description="Disordered" evidence="1">
    <location>
        <begin position="104"/>
        <end position="136"/>
    </location>
</feature>
<organism evidence="3 4">
    <name type="scientific">Oryza sativa subsp. indica</name>
    <name type="common">Rice</name>
    <dbReference type="NCBI Taxonomy" id="39946"/>
    <lineage>
        <taxon>Eukaryota</taxon>
        <taxon>Viridiplantae</taxon>
        <taxon>Streptophyta</taxon>
        <taxon>Embryophyta</taxon>
        <taxon>Tracheophyta</taxon>
        <taxon>Spermatophyta</taxon>
        <taxon>Magnoliopsida</taxon>
        <taxon>Liliopsida</taxon>
        <taxon>Poales</taxon>
        <taxon>Poaceae</taxon>
        <taxon>BOP clade</taxon>
        <taxon>Oryzoideae</taxon>
        <taxon>Oryzeae</taxon>
        <taxon>Oryzinae</taxon>
        <taxon>Oryza</taxon>
        <taxon>Oryza sativa</taxon>
    </lineage>
</organism>